<protein>
    <submittedName>
        <fullName evidence="3">IS5 family transposase</fullName>
    </submittedName>
</protein>
<dbReference type="InterPro" id="IPR025161">
    <property type="entry name" value="IS402-like_dom"/>
</dbReference>
<dbReference type="RefSeq" id="WP_182633349.1">
    <property type="nucleotide sequence ID" value="NZ_JAALDM010000273.1"/>
</dbReference>
<name>A0ABV5JN37_9ACTN</name>
<dbReference type="PANTHER" id="PTHR46637:SF1">
    <property type="entry name" value="BLL5188 PROTEIN"/>
    <property type="match status" value="1"/>
</dbReference>
<accession>A0ABV5JN37</accession>
<sequence length="131" mass="15071">MVRMTVLSDAQWETIAELLSPERPRLWRPRRSNRQVVDGIVYRYRCGLAWRDLPEGFGPWQTAWKRHRRWSADGTWDKVLAALQVRADAEGRLDWTVAGDSTVCRAHQDSATLPRHTGGSVESQQSARRTT</sequence>
<dbReference type="Proteomes" id="UP001589700">
    <property type="component" value="Unassembled WGS sequence"/>
</dbReference>
<comment type="caution">
    <text evidence="3">The sequence shown here is derived from an EMBL/GenBank/DDBJ whole genome shotgun (WGS) entry which is preliminary data.</text>
</comment>
<dbReference type="EMBL" id="JBHMDY010000003">
    <property type="protein sequence ID" value="MFB9259141.1"/>
    <property type="molecule type" value="Genomic_DNA"/>
</dbReference>
<evidence type="ECO:0000313" key="3">
    <source>
        <dbReference type="EMBL" id="MFB9259141.1"/>
    </source>
</evidence>
<dbReference type="Pfam" id="PF13340">
    <property type="entry name" value="DUF4096"/>
    <property type="match status" value="1"/>
</dbReference>
<dbReference type="PANTHER" id="PTHR46637">
    <property type="entry name" value="TIS1421-TRANSPOSASE PROTEIN A"/>
    <property type="match status" value="1"/>
</dbReference>
<gene>
    <name evidence="3" type="ORF">ACFFVD_04935</name>
</gene>
<dbReference type="InterPro" id="IPR052909">
    <property type="entry name" value="Transposase_6_like"/>
</dbReference>
<evidence type="ECO:0000259" key="2">
    <source>
        <dbReference type="Pfam" id="PF13340"/>
    </source>
</evidence>
<keyword evidence="4" id="KW-1185">Reference proteome</keyword>
<feature type="region of interest" description="Disordered" evidence="1">
    <location>
        <begin position="108"/>
        <end position="131"/>
    </location>
</feature>
<organism evidence="3 4">
    <name type="scientific">Dietzia aerolata</name>
    <dbReference type="NCBI Taxonomy" id="595984"/>
    <lineage>
        <taxon>Bacteria</taxon>
        <taxon>Bacillati</taxon>
        <taxon>Actinomycetota</taxon>
        <taxon>Actinomycetes</taxon>
        <taxon>Mycobacteriales</taxon>
        <taxon>Dietziaceae</taxon>
        <taxon>Dietzia</taxon>
    </lineage>
</organism>
<feature type="domain" description="Insertion element IS402-like" evidence="2">
    <location>
        <begin position="7"/>
        <end position="79"/>
    </location>
</feature>
<dbReference type="NCBIfam" id="NF033580">
    <property type="entry name" value="transpos_IS5_3"/>
    <property type="match status" value="1"/>
</dbReference>
<reference evidence="3 4" key="1">
    <citation type="submission" date="2024-09" db="EMBL/GenBank/DDBJ databases">
        <authorList>
            <person name="Sun Q."/>
            <person name="Mori K."/>
        </authorList>
    </citation>
    <scope>NUCLEOTIDE SEQUENCE [LARGE SCALE GENOMIC DNA]</scope>
    <source>
        <strain evidence="3 4">CCM 7659</strain>
    </source>
</reference>
<proteinExistence type="predicted"/>
<feature type="compositionally biased region" description="Polar residues" evidence="1">
    <location>
        <begin position="120"/>
        <end position="131"/>
    </location>
</feature>
<evidence type="ECO:0000313" key="4">
    <source>
        <dbReference type="Proteomes" id="UP001589700"/>
    </source>
</evidence>
<evidence type="ECO:0000256" key="1">
    <source>
        <dbReference type="SAM" id="MobiDB-lite"/>
    </source>
</evidence>